<gene>
    <name evidence="1" type="ORF">LCGC14_0752900</name>
</gene>
<evidence type="ECO:0000313" key="1">
    <source>
        <dbReference type="EMBL" id="KKN38486.1"/>
    </source>
</evidence>
<organism evidence="1">
    <name type="scientific">marine sediment metagenome</name>
    <dbReference type="NCBI Taxonomy" id="412755"/>
    <lineage>
        <taxon>unclassified sequences</taxon>
        <taxon>metagenomes</taxon>
        <taxon>ecological metagenomes</taxon>
    </lineage>
</organism>
<accession>A0A0F9SNK6</accession>
<dbReference type="EMBL" id="LAZR01001824">
    <property type="protein sequence ID" value="KKN38486.1"/>
    <property type="molecule type" value="Genomic_DNA"/>
</dbReference>
<protein>
    <submittedName>
        <fullName evidence="1">Uncharacterized protein</fullName>
    </submittedName>
</protein>
<dbReference type="AlphaFoldDB" id="A0A0F9SNK6"/>
<name>A0A0F9SNK6_9ZZZZ</name>
<reference evidence="1" key="1">
    <citation type="journal article" date="2015" name="Nature">
        <title>Complex archaea that bridge the gap between prokaryotes and eukaryotes.</title>
        <authorList>
            <person name="Spang A."/>
            <person name="Saw J.H."/>
            <person name="Jorgensen S.L."/>
            <person name="Zaremba-Niedzwiedzka K."/>
            <person name="Martijn J."/>
            <person name="Lind A.E."/>
            <person name="van Eijk R."/>
            <person name="Schleper C."/>
            <person name="Guy L."/>
            <person name="Ettema T.J."/>
        </authorList>
    </citation>
    <scope>NUCLEOTIDE SEQUENCE</scope>
</reference>
<comment type="caution">
    <text evidence="1">The sequence shown here is derived from an EMBL/GenBank/DDBJ whole genome shotgun (WGS) entry which is preliminary data.</text>
</comment>
<proteinExistence type="predicted"/>
<sequence length="82" mass="9607">MKLWMSRAISTKGYTFWRVQPEITWDRDEPVIGFSQRNGEQMVCNIHNIHVLFPHLSIPPGEMVEVEIIPLERGYYFGGVEE</sequence>